<comment type="caution">
    <text evidence="1">The sequence shown here is derived from an EMBL/GenBank/DDBJ whole genome shotgun (WGS) entry which is preliminary data.</text>
</comment>
<reference evidence="1" key="2">
    <citation type="submission" date="2021-08" db="EMBL/GenBank/DDBJ databases">
        <authorList>
            <person name="Eriksson T."/>
        </authorList>
    </citation>
    <scope>NUCLEOTIDE SEQUENCE</scope>
    <source>
        <strain evidence="1">Stoneville</strain>
        <tissue evidence="1">Whole head</tissue>
    </source>
</reference>
<gene>
    <name evidence="1" type="ORF">GEV33_011056</name>
</gene>
<protein>
    <submittedName>
        <fullName evidence="1">Uncharacterized protein</fullName>
    </submittedName>
</protein>
<keyword evidence="2" id="KW-1185">Reference proteome</keyword>
<sequence length="184" mass="20750">MLQTHFLRRYPTKPNTTLESKAAFVHLNCIVHLLRFVDEHAIRVNESIAFLTLTADGDGPGSAELTVSLRAAGHRGTDRNRAKLRQEGIAPSEIIAQIPERKAQRNERSPRGSCLDAFISHMGARHTNDKIGRFNLNEVAFFNTDILAHENHQTEIVPERFVEKFILPPQVEALQIPIALVDMR</sequence>
<proteinExistence type="predicted"/>
<reference evidence="1" key="1">
    <citation type="journal article" date="2020" name="J Insects Food Feed">
        <title>The yellow mealworm (Tenebrio molitor) genome: a resource for the emerging insects as food and feed industry.</title>
        <authorList>
            <person name="Eriksson T."/>
            <person name="Andere A."/>
            <person name="Kelstrup H."/>
            <person name="Emery V."/>
            <person name="Picard C."/>
        </authorList>
    </citation>
    <scope>NUCLEOTIDE SEQUENCE</scope>
    <source>
        <strain evidence="1">Stoneville</strain>
        <tissue evidence="1">Whole head</tissue>
    </source>
</reference>
<dbReference type="AlphaFoldDB" id="A0A8J6H4L8"/>
<name>A0A8J6H4L8_TENMO</name>
<accession>A0A8J6H4L8</accession>
<evidence type="ECO:0000313" key="1">
    <source>
        <dbReference type="EMBL" id="KAH0811735.1"/>
    </source>
</evidence>
<organism evidence="1 2">
    <name type="scientific">Tenebrio molitor</name>
    <name type="common">Yellow mealworm beetle</name>
    <dbReference type="NCBI Taxonomy" id="7067"/>
    <lineage>
        <taxon>Eukaryota</taxon>
        <taxon>Metazoa</taxon>
        <taxon>Ecdysozoa</taxon>
        <taxon>Arthropoda</taxon>
        <taxon>Hexapoda</taxon>
        <taxon>Insecta</taxon>
        <taxon>Pterygota</taxon>
        <taxon>Neoptera</taxon>
        <taxon>Endopterygota</taxon>
        <taxon>Coleoptera</taxon>
        <taxon>Polyphaga</taxon>
        <taxon>Cucujiformia</taxon>
        <taxon>Tenebrionidae</taxon>
        <taxon>Tenebrio</taxon>
    </lineage>
</organism>
<dbReference type="EMBL" id="JABDTM020026594">
    <property type="protein sequence ID" value="KAH0811735.1"/>
    <property type="molecule type" value="Genomic_DNA"/>
</dbReference>
<dbReference type="Proteomes" id="UP000719412">
    <property type="component" value="Unassembled WGS sequence"/>
</dbReference>
<evidence type="ECO:0000313" key="2">
    <source>
        <dbReference type="Proteomes" id="UP000719412"/>
    </source>
</evidence>